<evidence type="ECO:0000256" key="1">
    <source>
        <dbReference type="SAM" id="MobiDB-lite"/>
    </source>
</evidence>
<dbReference type="Proteomes" id="UP000604046">
    <property type="component" value="Unassembled WGS sequence"/>
</dbReference>
<sequence>MRPPKQATKHQQIAYAHHDSRTPSDEVLFAIDVEPATTALLDLIVAIRQKLGYKAGKYPNKPYHKGRTARVERHIQNLRRQSLTMIEMVEDRIGEKIPEDHALRAWAIHHAAWLFNRYHLHSGTQSTAFQLVYGRPYQGQILPFGEYVFGLKITPRMLIAEAVDRINIAPARRMVTTEGPRGPSTTHSNPELASNNITSDEVQPFTCLVHDERTRLLRCTLVDEARVSLVSISPCVAFVWHFSQLFGHFATFCGLDASRCIFSYSG</sequence>
<organism evidence="2 3">
    <name type="scientific">Symbiodinium natans</name>
    <dbReference type="NCBI Taxonomy" id="878477"/>
    <lineage>
        <taxon>Eukaryota</taxon>
        <taxon>Sar</taxon>
        <taxon>Alveolata</taxon>
        <taxon>Dinophyceae</taxon>
        <taxon>Suessiales</taxon>
        <taxon>Symbiodiniaceae</taxon>
        <taxon>Symbiodinium</taxon>
    </lineage>
</organism>
<gene>
    <name evidence="2" type="ORF">SNAT2548_LOCUS898</name>
</gene>
<evidence type="ECO:0000313" key="2">
    <source>
        <dbReference type="EMBL" id="CAE6932507.1"/>
    </source>
</evidence>
<keyword evidence="3" id="KW-1185">Reference proteome</keyword>
<dbReference type="AlphaFoldDB" id="A0A812GV73"/>
<feature type="compositionally biased region" description="Polar residues" evidence="1">
    <location>
        <begin position="183"/>
        <end position="195"/>
    </location>
</feature>
<name>A0A812GV73_9DINO</name>
<dbReference type="OrthoDB" id="115435at2759"/>
<evidence type="ECO:0000313" key="3">
    <source>
        <dbReference type="Proteomes" id="UP000604046"/>
    </source>
</evidence>
<comment type="caution">
    <text evidence="2">The sequence shown here is derived from an EMBL/GenBank/DDBJ whole genome shotgun (WGS) entry which is preliminary data.</text>
</comment>
<proteinExistence type="predicted"/>
<reference evidence="2" key="1">
    <citation type="submission" date="2021-02" db="EMBL/GenBank/DDBJ databases">
        <authorList>
            <person name="Dougan E. K."/>
            <person name="Rhodes N."/>
            <person name="Thang M."/>
            <person name="Chan C."/>
        </authorList>
    </citation>
    <scope>NUCLEOTIDE SEQUENCE</scope>
</reference>
<accession>A0A812GV73</accession>
<dbReference type="EMBL" id="CAJNDS010000047">
    <property type="protein sequence ID" value="CAE6932507.1"/>
    <property type="molecule type" value="Genomic_DNA"/>
</dbReference>
<feature type="region of interest" description="Disordered" evidence="1">
    <location>
        <begin position="174"/>
        <end position="195"/>
    </location>
</feature>
<protein>
    <submittedName>
        <fullName evidence="2">Uncharacterized protein</fullName>
    </submittedName>
</protein>